<keyword evidence="9" id="KW-1185">Reference proteome</keyword>
<feature type="domain" description="Core-binding (CB)" evidence="7">
    <location>
        <begin position="1"/>
        <end position="87"/>
    </location>
</feature>
<keyword evidence="3 5" id="KW-0238">DNA-binding</keyword>
<dbReference type="PROSITE" id="PS51900">
    <property type="entry name" value="CB"/>
    <property type="match status" value="1"/>
</dbReference>
<dbReference type="InterPro" id="IPR010998">
    <property type="entry name" value="Integrase_recombinase_N"/>
</dbReference>
<evidence type="ECO:0000256" key="3">
    <source>
        <dbReference type="ARBA" id="ARBA00023125"/>
    </source>
</evidence>
<organism evidence="8 9">
    <name type="scientific">Gimesia aquarii</name>
    <dbReference type="NCBI Taxonomy" id="2527964"/>
    <lineage>
        <taxon>Bacteria</taxon>
        <taxon>Pseudomonadati</taxon>
        <taxon>Planctomycetota</taxon>
        <taxon>Planctomycetia</taxon>
        <taxon>Planctomycetales</taxon>
        <taxon>Planctomycetaceae</taxon>
        <taxon>Gimesia</taxon>
    </lineage>
</organism>
<dbReference type="InterPro" id="IPR050090">
    <property type="entry name" value="Tyrosine_recombinase_XerCD"/>
</dbReference>
<evidence type="ECO:0000259" key="7">
    <source>
        <dbReference type="PROSITE" id="PS51900"/>
    </source>
</evidence>
<dbReference type="Proteomes" id="UP000318384">
    <property type="component" value="Chromosome"/>
</dbReference>
<dbReference type="EMBL" id="CP037422">
    <property type="protein sequence ID" value="QDU10897.1"/>
    <property type="molecule type" value="Genomic_DNA"/>
</dbReference>
<evidence type="ECO:0000256" key="2">
    <source>
        <dbReference type="ARBA" id="ARBA00022908"/>
    </source>
</evidence>
<dbReference type="Pfam" id="PF02899">
    <property type="entry name" value="Phage_int_SAM_1"/>
    <property type="match status" value="1"/>
</dbReference>
<dbReference type="Gene3D" id="1.10.150.130">
    <property type="match status" value="1"/>
</dbReference>
<dbReference type="AlphaFoldDB" id="A0A517X067"/>
<comment type="similarity">
    <text evidence="1">Belongs to the 'phage' integrase family.</text>
</comment>
<evidence type="ECO:0000313" key="8">
    <source>
        <dbReference type="EMBL" id="QDU10897.1"/>
    </source>
</evidence>
<dbReference type="InterPro" id="IPR013762">
    <property type="entry name" value="Integrase-like_cat_sf"/>
</dbReference>
<dbReference type="PANTHER" id="PTHR30349">
    <property type="entry name" value="PHAGE INTEGRASE-RELATED"/>
    <property type="match status" value="1"/>
</dbReference>
<sequence>MQAIDRYLSYLQSEENKSPLTITSYGRSLRFTNSLLNVDDPRAINKDTVRLLKQRLHAYRTRQDRELTVGTKNHHLTILRAFLRYLLQEEEIDVYPPDHIRRLKQDPRKVKVLSTAQLASLLSSPDTTTRIGKRDRAILELFFSTGLRLSELRSLNRDDLNFKTREIPVRGKRGKVRVVFLTDQAEMALREYLASRSDHLSTLFIRNLERAGNVLPPGETFRLSVVSIRNIVQKYAAQAGIVRGASPHTLRHAFATELLHNGADLRSVQEMLGHKDLSTTQIYTHVTNPQLKQVHRRYHPRQAA</sequence>
<dbReference type="InterPro" id="IPR004107">
    <property type="entry name" value="Integrase_SAM-like_N"/>
</dbReference>
<dbReference type="InterPro" id="IPR044068">
    <property type="entry name" value="CB"/>
</dbReference>
<name>A0A517X067_9PLAN</name>
<dbReference type="GO" id="GO:0003677">
    <property type="term" value="F:DNA binding"/>
    <property type="evidence" value="ECO:0007669"/>
    <property type="project" value="UniProtKB-UniRule"/>
</dbReference>
<evidence type="ECO:0000313" key="9">
    <source>
        <dbReference type="Proteomes" id="UP000318384"/>
    </source>
</evidence>
<dbReference type="GO" id="GO:0006310">
    <property type="term" value="P:DNA recombination"/>
    <property type="evidence" value="ECO:0007669"/>
    <property type="project" value="UniProtKB-KW"/>
</dbReference>
<accession>A0A517X067</accession>
<dbReference type="InterPro" id="IPR002104">
    <property type="entry name" value="Integrase_catalytic"/>
</dbReference>
<dbReference type="GO" id="GO:0015074">
    <property type="term" value="P:DNA integration"/>
    <property type="evidence" value="ECO:0007669"/>
    <property type="project" value="UniProtKB-KW"/>
</dbReference>
<reference evidence="8 9" key="1">
    <citation type="submission" date="2019-03" db="EMBL/GenBank/DDBJ databases">
        <title>Deep-cultivation of Planctomycetes and their phenomic and genomic characterization uncovers novel biology.</title>
        <authorList>
            <person name="Wiegand S."/>
            <person name="Jogler M."/>
            <person name="Boedeker C."/>
            <person name="Pinto D."/>
            <person name="Vollmers J."/>
            <person name="Rivas-Marin E."/>
            <person name="Kohn T."/>
            <person name="Peeters S.H."/>
            <person name="Heuer A."/>
            <person name="Rast P."/>
            <person name="Oberbeckmann S."/>
            <person name="Bunk B."/>
            <person name="Jeske O."/>
            <person name="Meyerdierks A."/>
            <person name="Storesund J.E."/>
            <person name="Kallscheuer N."/>
            <person name="Luecker S."/>
            <person name="Lage O.M."/>
            <person name="Pohl T."/>
            <person name="Merkel B.J."/>
            <person name="Hornburger P."/>
            <person name="Mueller R.-W."/>
            <person name="Bruemmer F."/>
            <person name="Labrenz M."/>
            <person name="Spormann A.M."/>
            <person name="Op den Camp H."/>
            <person name="Overmann J."/>
            <person name="Amann R."/>
            <person name="Jetten M.S.M."/>
            <person name="Mascher T."/>
            <person name="Medema M.H."/>
            <person name="Devos D.P."/>
            <person name="Kaster A.-K."/>
            <person name="Ovreas L."/>
            <person name="Rohde M."/>
            <person name="Galperin M.Y."/>
            <person name="Jogler C."/>
        </authorList>
    </citation>
    <scope>NUCLEOTIDE SEQUENCE [LARGE SCALE GENOMIC DNA]</scope>
    <source>
        <strain evidence="8 9">V202</strain>
    </source>
</reference>
<dbReference type="InterPro" id="IPR011010">
    <property type="entry name" value="DNA_brk_join_enz"/>
</dbReference>
<gene>
    <name evidence="8" type="primary">xerC_2</name>
    <name evidence="8" type="ORF">V202x_43100</name>
</gene>
<dbReference type="Gene3D" id="1.10.443.10">
    <property type="entry name" value="Intergrase catalytic core"/>
    <property type="match status" value="1"/>
</dbReference>
<evidence type="ECO:0000256" key="5">
    <source>
        <dbReference type="PROSITE-ProRule" id="PRU01248"/>
    </source>
</evidence>
<keyword evidence="4" id="KW-0233">DNA recombination</keyword>
<dbReference type="PANTHER" id="PTHR30349:SF41">
    <property type="entry name" value="INTEGRASE_RECOMBINASE PROTEIN MJ0367-RELATED"/>
    <property type="match status" value="1"/>
</dbReference>
<dbReference type="PROSITE" id="PS51898">
    <property type="entry name" value="TYR_RECOMBINASE"/>
    <property type="match status" value="1"/>
</dbReference>
<dbReference type="SUPFAM" id="SSF47823">
    <property type="entry name" value="lambda integrase-like, N-terminal domain"/>
    <property type="match status" value="1"/>
</dbReference>
<keyword evidence="2" id="KW-0229">DNA integration</keyword>
<evidence type="ECO:0000259" key="6">
    <source>
        <dbReference type="PROSITE" id="PS51898"/>
    </source>
</evidence>
<feature type="domain" description="Tyr recombinase" evidence="6">
    <location>
        <begin position="108"/>
        <end position="296"/>
    </location>
</feature>
<dbReference type="SUPFAM" id="SSF56349">
    <property type="entry name" value="DNA breaking-rejoining enzymes"/>
    <property type="match status" value="1"/>
</dbReference>
<protein>
    <submittedName>
        <fullName evidence="8">Tyrosine recombinase XerC</fullName>
    </submittedName>
</protein>
<evidence type="ECO:0000256" key="1">
    <source>
        <dbReference type="ARBA" id="ARBA00008857"/>
    </source>
</evidence>
<dbReference type="Pfam" id="PF00589">
    <property type="entry name" value="Phage_integrase"/>
    <property type="match status" value="1"/>
</dbReference>
<evidence type="ECO:0000256" key="4">
    <source>
        <dbReference type="ARBA" id="ARBA00023172"/>
    </source>
</evidence>
<proteinExistence type="inferred from homology"/>